<name>A0A8C3D2F0_CAIMO</name>
<dbReference type="Proteomes" id="UP000694556">
    <property type="component" value="Chromosome 5"/>
</dbReference>
<accession>A0A8C3D2F0</accession>
<evidence type="ECO:0000259" key="8">
    <source>
        <dbReference type="PROSITE" id="PS50011"/>
    </source>
</evidence>
<dbReference type="InterPro" id="IPR000719">
    <property type="entry name" value="Prot_kinase_dom"/>
</dbReference>
<reference evidence="9" key="2">
    <citation type="submission" date="2025-08" db="UniProtKB">
        <authorList>
            <consortium name="Ensembl"/>
        </authorList>
    </citation>
    <scope>IDENTIFICATION</scope>
</reference>
<dbReference type="FunFam" id="3.30.200.20:FF:000022">
    <property type="entry name" value="Homeodomain-interacting protein kinase 2 isoform 1"/>
    <property type="match status" value="1"/>
</dbReference>
<dbReference type="PANTHER" id="PTHR24058">
    <property type="entry name" value="DUAL SPECIFICITY PROTEIN KINASE"/>
    <property type="match status" value="1"/>
</dbReference>
<dbReference type="Ensembl" id="ENSCMMT00000030426.1">
    <property type="protein sequence ID" value="ENSCMMP00000027895.1"/>
    <property type="gene ID" value="ENSCMMG00000017033.1"/>
</dbReference>
<feature type="binding site" evidence="6">
    <location>
        <position position="225"/>
    </location>
    <ligand>
        <name>ATP</name>
        <dbReference type="ChEBI" id="CHEBI:30616"/>
    </ligand>
</feature>
<sequence>MASQVLVYPPYVYQTQSSAFCSVKKLKLEPSSCVYHERAYPQIYVNGKNFGISPHRVSTFFQTKNPFDRPRGQNFLLQSNAVALKNIAGATKVLAARAQRAQIEAPPTGTQGSRLDILEGPQRCGLKRKSEELDNQNSTMQIVDELSILPAMLQTNVGNPVTVVTTAATSKQGGTSGDGDYQLVQHEVLCSVKNTYEVLDFLGRGTFGQVVKCWKRGTNEIVAIKILKNHPSYARQGQIEVSILARLSTENADEFNFVRAYECFQHRNHTCLVFEMLEQNLYDFLKQNKFSPLQLKVIRPILQQVATALKKLKSLGLIHADLKPENIMLVDPVRQPYRVKVIDFGSASHVSKTICSTYLQSRYYRAPEIILGLPFCEAIDMWSLGCVIAELFLGWPLYPGALEYDQVNMVMDLEGSDLLAEKADRREFVSLLKKMLLIDADLRITPAETLNHSFVTMKHLLDFPHSNQVKSCFHIMDVCKCRSNLYDLSNRNKTSLMRPVASGSTANLTANFTKIGPVRSQALTASAHSVLHQGIPLQAGTAQFGCSDVFQQALIICPPTIQGIPTNHSKPTSFSLRVDNAVPLVTQAHAIQPLQIRAGILSQTWSNHTQQILVPAWQQVAPVTAPATSLASDPVAGPQRLGDWGKMITQGTHYNSVMPQPLLTHQITLSAPQPISVGIAHVVWPQPAATKRNKLCQNRSNALQNTNIQNSAFISPKIINLKAVKRISCIEAQDNHNSEGRESNCCEASVRLDPDSSLSNKQRQAIFIAGSPSPSVSVITISSDTDEDDLGRTHSLRECKGSLDCEACQNTLNIDRVCSLSSPDSTLSTSSSGQSSPSPCKRSNSMSDDEQESGCDTVDGSPTSDSSGHDSPFVEDGFVTNTNKNKEARASVNPETKSTVCTVVVPSMSLENRLHLDEQMVNADATCQPLKKGRSVLGRINQSSAVGSRQQKLASAFNQQHINFSQVQHFGSGPQEWNGNYAHRRQQAYIPASVASHAFSLPQGSPNPAAVHAHLSGSTHLGGQPAILPYPSSAPLSTAAPVAHLLASPCTSRPLLQHPTYNLSHPSGIVHQVPVGINPRLLPSPTIHQTQYKPIFPPHSYIAASPAYTGFPLSPTKLSQYPFM</sequence>
<feature type="region of interest" description="Disordered" evidence="7">
    <location>
        <begin position="822"/>
        <end position="895"/>
    </location>
</feature>
<dbReference type="PROSITE" id="PS50011">
    <property type="entry name" value="PROTEIN_KINASE_DOM"/>
    <property type="match status" value="1"/>
</dbReference>
<dbReference type="Pfam" id="PF00069">
    <property type="entry name" value="Pkinase"/>
    <property type="match status" value="1"/>
</dbReference>
<dbReference type="InterPro" id="IPR008271">
    <property type="entry name" value="Ser/Thr_kinase_AS"/>
</dbReference>
<dbReference type="GO" id="GO:0004713">
    <property type="term" value="F:protein tyrosine kinase activity"/>
    <property type="evidence" value="ECO:0007669"/>
    <property type="project" value="TreeGrafter"/>
</dbReference>
<evidence type="ECO:0000256" key="5">
    <source>
        <dbReference type="ARBA" id="ARBA00022840"/>
    </source>
</evidence>
<evidence type="ECO:0000256" key="2">
    <source>
        <dbReference type="ARBA" id="ARBA00022679"/>
    </source>
</evidence>
<dbReference type="InterPro" id="IPR011009">
    <property type="entry name" value="Kinase-like_dom_sf"/>
</dbReference>
<feature type="compositionally biased region" description="Low complexity" evidence="7">
    <location>
        <begin position="822"/>
        <end position="838"/>
    </location>
</feature>
<dbReference type="AlphaFoldDB" id="A0A8C3D2F0"/>
<dbReference type="GO" id="GO:0016605">
    <property type="term" value="C:PML body"/>
    <property type="evidence" value="ECO:0007669"/>
    <property type="project" value="TreeGrafter"/>
</dbReference>
<feature type="domain" description="Protein kinase" evidence="8">
    <location>
        <begin position="196"/>
        <end position="455"/>
    </location>
</feature>
<evidence type="ECO:0000256" key="7">
    <source>
        <dbReference type="SAM" id="MobiDB-lite"/>
    </source>
</evidence>
<protein>
    <submittedName>
        <fullName evidence="9">Homeodomain interacting protein kinase 3</fullName>
    </submittedName>
</protein>
<organism evidence="9 10">
    <name type="scientific">Cairina moschata</name>
    <name type="common">Muscovy duck</name>
    <dbReference type="NCBI Taxonomy" id="8855"/>
    <lineage>
        <taxon>Eukaryota</taxon>
        <taxon>Metazoa</taxon>
        <taxon>Chordata</taxon>
        <taxon>Craniata</taxon>
        <taxon>Vertebrata</taxon>
        <taxon>Euteleostomi</taxon>
        <taxon>Archelosauria</taxon>
        <taxon>Archosauria</taxon>
        <taxon>Dinosauria</taxon>
        <taxon>Saurischia</taxon>
        <taxon>Theropoda</taxon>
        <taxon>Coelurosauria</taxon>
        <taxon>Aves</taxon>
        <taxon>Neognathae</taxon>
        <taxon>Galloanserae</taxon>
        <taxon>Anseriformes</taxon>
        <taxon>Anatidae</taxon>
        <taxon>Anatinae</taxon>
        <taxon>Cairina</taxon>
    </lineage>
</organism>
<evidence type="ECO:0000313" key="10">
    <source>
        <dbReference type="Proteomes" id="UP000694556"/>
    </source>
</evidence>
<dbReference type="InterPro" id="IPR050494">
    <property type="entry name" value="Ser_Thr_dual-spec_kinase"/>
</dbReference>
<keyword evidence="3 6" id="KW-0547">Nucleotide-binding</keyword>
<dbReference type="PANTHER" id="PTHR24058:SF45">
    <property type="entry name" value="HOMEODOMAIN-INTERACTING PROTEIN KINASE 3"/>
    <property type="match status" value="1"/>
</dbReference>
<dbReference type="SMART" id="SM00220">
    <property type="entry name" value="S_TKc"/>
    <property type="match status" value="1"/>
</dbReference>
<dbReference type="Gene3D" id="3.30.200.20">
    <property type="entry name" value="Phosphorylase Kinase, domain 1"/>
    <property type="match status" value="1"/>
</dbReference>
<evidence type="ECO:0000256" key="3">
    <source>
        <dbReference type="ARBA" id="ARBA00022741"/>
    </source>
</evidence>
<dbReference type="GO" id="GO:0005524">
    <property type="term" value="F:ATP binding"/>
    <property type="evidence" value="ECO:0007669"/>
    <property type="project" value="UniProtKB-UniRule"/>
</dbReference>
<keyword evidence="1" id="KW-0723">Serine/threonine-protein kinase</keyword>
<keyword evidence="2" id="KW-0808">Transferase</keyword>
<evidence type="ECO:0000256" key="1">
    <source>
        <dbReference type="ARBA" id="ARBA00022527"/>
    </source>
</evidence>
<reference evidence="9" key="1">
    <citation type="submission" date="2018-09" db="EMBL/GenBank/DDBJ databases">
        <title>Common duck and Muscovy duck high density SNP chip.</title>
        <authorList>
            <person name="Vignal A."/>
            <person name="Thebault N."/>
            <person name="Warren W.C."/>
        </authorList>
    </citation>
    <scope>NUCLEOTIDE SEQUENCE [LARGE SCALE GENOMIC DNA]</scope>
</reference>
<dbReference type="GO" id="GO:0004674">
    <property type="term" value="F:protein serine/threonine kinase activity"/>
    <property type="evidence" value="ECO:0007669"/>
    <property type="project" value="UniProtKB-KW"/>
</dbReference>
<dbReference type="GO" id="GO:0005737">
    <property type="term" value="C:cytoplasm"/>
    <property type="evidence" value="ECO:0007669"/>
    <property type="project" value="TreeGrafter"/>
</dbReference>
<dbReference type="SUPFAM" id="SSF56112">
    <property type="entry name" value="Protein kinase-like (PK-like)"/>
    <property type="match status" value="1"/>
</dbReference>
<proteinExistence type="predicted"/>
<evidence type="ECO:0000256" key="6">
    <source>
        <dbReference type="PROSITE-ProRule" id="PRU10141"/>
    </source>
</evidence>
<keyword evidence="4" id="KW-0418">Kinase</keyword>
<keyword evidence="5 6" id="KW-0067">ATP-binding</keyword>
<dbReference type="PROSITE" id="PS00107">
    <property type="entry name" value="PROTEIN_KINASE_ATP"/>
    <property type="match status" value="1"/>
</dbReference>
<keyword evidence="10" id="KW-1185">Reference proteome</keyword>
<evidence type="ECO:0000256" key="4">
    <source>
        <dbReference type="ARBA" id="ARBA00022777"/>
    </source>
</evidence>
<dbReference type="Gene3D" id="1.10.510.10">
    <property type="entry name" value="Transferase(Phosphotransferase) domain 1"/>
    <property type="match status" value="1"/>
</dbReference>
<reference evidence="9" key="3">
    <citation type="submission" date="2025-09" db="UniProtKB">
        <authorList>
            <consortium name="Ensembl"/>
        </authorList>
    </citation>
    <scope>IDENTIFICATION</scope>
</reference>
<evidence type="ECO:0000313" key="9">
    <source>
        <dbReference type="Ensembl" id="ENSCMMP00000027895.1"/>
    </source>
</evidence>
<dbReference type="PROSITE" id="PS00108">
    <property type="entry name" value="PROTEIN_KINASE_ST"/>
    <property type="match status" value="1"/>
</dbReference>
<dbReference type="InterPro" id="IPR017441">
    <property type="entry name" value="Protein_kinase_ATP_BS"/>
</dbReference>